<evidence type="ECO:0000256" key="4">
    <source>
        <dbReference type="PIRSR" id="PIRSR602401-1"/>
    </source>
</evidence>
<dbReference type="InterPro" id="IPR017972">
    <property type="entry name" value="Cyt_P450_CS"/>
</dbReference>
<accession>A0A077X3S3</accession>
<protein>
    <recommendedName>
        <fullName evidence="8">Cytochrome P450</fullName>
    </recommendedName>
</protein>
<dbReference type="InterPro" id="IPR002401">
    <property type="entry name" value="Cyt_P450_E_grp-I"/>
</dbReference>
<dbReference type="InterPro" id="IPR050364">
    <property type="entry name" value="Cytochrome_P450_fung"/>
</dbReference>
<evidence type="ECO:0000256" key="3">
    <source>
        <dbReference type="ARBA" id="ARBA00023004"/>
    </source>
</evidence>
<evidence type="ECO:0000256" key="1">
    <source>
        <dbReference type="ARBA" id="ARBA00022723"/>
    </source>
</evidence>
<keyword evidence="6" id="KW-0812">Transmembrane</keyword>
<evidence type="ECO:0008006" key="8">
    <source>
        <dbReference type="Google" id="ProtNLM"/>
    </source>
</evidence>
<dbReference type="PRINTS" id="PR00385">
    <property type="entry name" value="P450"/>
</dbReference>
<keyword evidence="3 4" id="KW-0408">Iron</keyword>
<keyword evidence="5" id="KW-0503">Monooxygenase</keyword>
<dbReference type="PRINTS" id="PR00463">
    <property type="entry name" value="EP450I"/>
</dbReference>
<sequence length="532" mass="59869">MPLSSSLSWISSSRRHDRIFTIDTALAAVAGITVCAGTYYIIRQLTRSSSKKYAGFKKIPEPKGAYPYVGHLFSIGKDVGAKFTEWQEQVGPVMQVRLGVLKWIVVSDPVFAYDLFCIKGAVASSRPTNAFVCEYYAMGGRGLVFAPTGKRWRNTRKAVTTVLAPPMIDKFMPMLEKESDYLIERLTANPDGIDPRQALQVMTMNAVLLTCFGIRATSVDDPLFQEIVNYVDEALATGGFEGDLTEILPIMKLLDKFGQRTKQRQVQLALLEKRNAIFERLIKQALDSKKDCFTRHFYNILDEHELDDKDIIVTMSDMIIAGTDTTSVSLVWLFAILAHHPEVQKRIQAEIDAFVQEHGRLPSFAERRELPYLISVQKEGLRFRSPSVFGMAHTVEEDVECQGYLIPKGTPVFPNMLGMHHNSNVFDEPDKFIPERFIHSTSTMTTSASGRLENRDHFNFGWGRRVCPGIYLSEVEMFVTVVRLLAKHTIEPSLDANGKPVYPDINSRVTGGLIVLPKAYKVRFTPRSDVAL</sequence>
<dbReference type="Gene3D" id="1.10.630.10">
    <property type="entry name" value="Cytochrome P450"/>
    <property type="match status" value="1"/>
</dbReference>
<keyword evidence="4 5" id="KW-0349">Heme</keyword>
<evidence type="ECO:0000256" key="5">
    <source>
        <dbReference type="RuleBase" id="RU000461"/>
    </source>
</evidence>
<evidence type="ECO:0000313" key="7">
    <source>
        <dbReference type="EMBL" id="CDS13933.1"/>
    </source>
</evidence>
<dbReference type="PROSITE" id="PS00086">
    <property type="entry name" value="CYTOCHROME_P450"/>
    <property type="match status" value="1"/>
</dbReference>
<dbReference type="GO" id="GO:0005506">
    <property type="term" value="F:iron ion binding"/>
    <property type="evidence" value="ECO:0007669"/>
    <property type="project" value="InterPro"/>
</dbReference>
<dbReference type="GO" id="GO:0016705">
    <property type="term" value="F:oxidoreductase activity, acting on paired donors, with incorporation or reduction of molecular oxygen"/>
    <property type="evidence" value="ECO:0007669"/>
    <property type="project" value="InterPro"/>
</dbReference>
<dbReference type="GO" id="GO:0004497">
    <property type="term" value="F:monooxygenase activity"/>
    <property type="evidence" value="ECO:0007669"/>
    <property type="project" value="UniProtKB-KW"/>
</dbReference>
<keyword evidence="6" id="KW-0472">Membrane</keyword>
<dbReference type="GO" id="GO:0020037">
    <property type="term" value="F:heme binding"/>
    <property type="evidence" value="ECO:0007669"/>
    <property type="project" value="InterPro"/>
</dbReference>
<dbReference type="PANTHER" id="PTHR46300">
    <property type="entry name" value="P450, PUTATIVE (EUROFUNG)-RELATED-RELATED"/>
    <property type="match status" value="1"/>
</dbReference>
<organism evidence="7">
    <name type="scientific">Lichtheimia ramosa</name>
    <dbReference type="NCBI Taxonomy" id="688394"/>
    <lineage>
        <taxon>Eukaryota</taxon>
        <taxon>Fungi</taxon>
        <taxon>Fungi incertae sedis</taxon>
        <taxon>Mucoromycota</taxon>
        <taxon>Mucoromycotina</taxon>
        <taxon>Mucoromycetes</taxon>
        <taxon>Mucorales</taxon>
        <taxon>Lichtheimiaceae</taxon>
        <taxon>Lichtheimia</taxon>
    </lineage>
</organism>
<comment type="similarity">
    <text evidence="5">Belongs to the cytochrome P450 family.</text>
</comment>
<dbReference type="PANTHER" id="PTHR46300:SF11">
    <property type="entry name" value="OXIDOREDUCTASE, PUTATIVE-RELATED"/>
    <property type="match status" value="1"/>
</dbReference>
<dbReference type="SUPFAM" id="SSF48264">
    <property type="entry name" value="Cytochrome P450"/>
    <property type="match status" value="1"/>
</dbReference>
<dbReference type="InterPro" id="IPR036396">
    <property type="entry name" value="Cyt_P450_sf"/>
</dbReference>
<keyword evidence="1 4" id="KW-0479">Metal-binding</keyword>
<dbReference type="EMBL" id="LK023385">
    <property type="protein sequence ID" value="CDS13933.1"/>
    <property type="molecule type" value="Genomic_DNA"/>
</dbReference>
<dbReference type="InterPro" id="IPR001128">
    <property type="entry name" value="Cyt_P450"/>
</dbReference>
<name>A0A077X3S3_9FUNG</name>
<reference evidence="7" key="1">
    <citation type="journal article" date="2014" name="Genome Announc.">
        <title>De novo whole-genome sequence and genome annotation of Lichtheimia ramosa.</title>
        <authorList>
            <person name="Linde J."/>
            <person name="Schwartze V."/>
            <person name="Binder U."/>
            <person name="Lass-Florl C."/>
            <person name="Voigt K."/>
            <person name="Horn F."/>
        </authorList>
    </citation>
    <scope>NUCLEOTIDE SEQUENCE</scope>
    <source>
        <strain evidence="7">JMRC FSU:6197</strain>
    </source>
</reference>
<gene>
    <name evidence="7" type="ORF">LRAMOSA06106</name>
</gene>
<keyword evidence="2 5" id="KW-0560">Oxidoreductase</keyword>
<dbReference type="Pfam" id="PF00067">
    <property type="entry name" value="p450"/>
    <property type="match status" value="1"/>
</dbReference>
<feature type="binding site" description="axial binding residue" evidence="4">
    <location>
        <position position="467"/>
    </location>
    <ligand>
        <name>heme</name>
        <dbReference type="ChEBI" id="CHEBI:30413"/>
    </ligand>
    <ligandPart>
        <name>Fe</name>
        <dbReference type="ChEBI" id="CHEBI:18248"/>
    </ligandPart>
</feature>
<keyword evidence="6" id="KW-1133">Transmembrane helix</keyword>
<feature type="transmembrane region" description="Helical" evidence="6">
    <location>
        <begin position="20"/>
        <end position="42"/>
    </location>
</feature>
<comment type="cofactor">
    <cofactor evidence="4">
        <name>heme</name>
        <dbReference type="ChEBI" id="CHEBI:30413"/>
    </cofactor>
</comment>
<dbReference type="AlphaFoldDB" id="A0A077X3S3"/>
<proteinExistence type="inferred from homology"/>
<dbReference type="OrthoDB" id="1103324at2759"/>
<evidence type="ECO:0000256" key="6">
    <source>
        <dbReference type="SAM" id="Phobius"/>
    </source>
</evidence>
<evidence type="ECO:0000256" key="2">
    <source>
        <dbReference type="ARBA" id="ARBA00023002"/>
    </source>
</evidence>